<accession>A0ABT3RFH0</accession>
<gene>
    <name evidence="1" type="ORF">OO017_11585</name>
</gene>
<name>A0ABT3RFH0_9BACT</name>
<comment type="caution">
    <text evidence="1">The sequence shown here is derived from an EMBL/GenBank/DDBJ whole genome shotgun (WGS) entry which is preliminary data.</text>
</comment>
<organism evidence="1 2">
    <name type="scientific">Pontibacter anaerobius</name>
    <dbReference type="NCBI Taxonomy" id="2993940"/>
    <lineage>
        <taxon>Bacteria</taxon>
        <taxon>Pseudomonadati</taxon>
        <taxon>Bacteroidota</taxon>
        <taxon>Cytophagia</taxon>
        <taxon>Cytophagales</taxon>
        <taxon>Hymenobacteraceae</taxon>
        <taxon>Pontibacter</taxon>
    </lineage>
</organism>
<dbReference type="Proteomes" id="UP001207228">
    <property type="component" value="Unassembled WGS sequence"/>
</dbReference>
<proteinExistence type="predicted"/>
<sequence>MKVDICSLIKFGEKAHMESFYKKGIVFMNHLNAFRHIEDEELRGDKHEALYEQKEINNIKIYLGNNKLGVAEKGRFQLWNDNPKGNIFSMYALKTTEDLSDIKIDSACKKFGDACVLILDINEFISRVGKAAKRAGYELVYSPVEYIDLKRYHGKWSVFKKPIQYSYQSEFRFFIRREESEPLFLEIGSLEDIAAIAESDKIDTLKVTKV</sequence>
<dbReference type="EMBL" id="JAPFQO010000007">
    <property type="protein sequence ID" value="MCX2740591.1"/>
    <property type="molecule type" value="Genomic_DNA"/>
</dbReference>
<evidence type="ECO:0000313" key="1">
    <source>
        <dbReference type="EMBL" id="MCX2740591.1"/>
    </source>
</evidence>
<evidence type="ECO:0000313" key="2">
    <source>
        <dbReference type="Proteomes" id="UP001207228"/>
    </source>
</evidence>
<protein>
    <submittedName>
        <fullName evidence="1">Uncharacterized protein</fullName>
    </submittedName>
</protein>
<reference evidence="1 2" key="1">
    <citation type="submission" date="2022-11" db="EMBL/GenBank/DDBJ databases">
        <title>The characterization of three novel Bacteroidetes species and genomic analysis of their roles in tidal elemental geochemical cycles.</title>
        <authorList>
            <person name="Ma K.-J."/>
        </authorList>
    </citation>
    <scope>NUCLEOTIDE SEQUENCE [LARGE SCALE GENOMIC DNA]</scope>
    <source>
        <strain evidence="1 2">M82</strain>
    </source>
</reference>
<keyword evidence="2" id="KW-1185">Reference proteome</keyword>
<dbReference type="RefSeq" id="WP_266052655.1">
    <property type="nucleotide sequence ID" value="NZ_JAPFQO010000007.1"/>
</dbReference>